<dbReference type="Gene3D" id="3.90.70.10">
    <property type="entry name" value="Cysteine proteinases"/>
    <property type="match status" value="1"/>
</dbReference>
<evidence type="ECO:0000313" key="1">
    <source>
        <dbReference type="EMBL" id="CAF5218174.1"/>
    </source>
</evidence>
<dbReference type="InterPro" id="IPR038765">
    <property type="entry name" value="Papain-like_cys_pep_sf"/>
</dbReference>
<dbReference type="EMBL" id="CAJOBI010346435">
    <property type="protein sequence ID" value="CAF5218174.1"/>
    <property type="molecule type" value="Genomic_DNA"/>
</dbReference>
<dbReference type="Proteomes" id="UP000676336">
    <property type="component" value="Unassembled WGS sequence"/>
</dbReference>
<dbReference type="AlphaFoldDB" id="A0A8S3JN62"/>
<organism evidence="1 2">
    <name type="scientific">Rotaria magnacalcarata</name>
    <dbReference type="NCBI Taxonomy" id="392030"/>
    <lineage>
        <taxon>Eukaryota</taxon>
        <taxon>Metazoa</taxon>
        <taxon>Spiralia</taxon>
        <taxon>Gnathifera</taxon>
        <taxon>Rotifera</taxon>
        <taxon>Eurotatoria</taxon>
        <taxon>Bdelloidea</taxon>
        <taxon>Philodinida</taxon>
        <taxon>Philodinidae</taxon>
        <taxon>Rotaria</taxon>
    </lineage>
</organism>
<comment type="caution">
    <text evidence="1">The sequence shown here is derived from an EMBL/GenBank/DDBJ whole genome shotgun (WGS) entry which is preliminary data.</text>
</comment>
<sequence length="76" mass="8824">STLPMKPTIIDQIFNIKLLSLDKRITINELSPILIINFKRFTATFDSIDKLLHKVNYNELLNVTSYMTLHLFTAND</sequence>
<dbReference type="SUPFAM" id="SSF54001">
    <property type="entry name" value="Cysteine proteinases"/>
    <property type="match status" value="1"/>
</dbReference>
<proteinExistence type="predicted"/>
<reference evidence="1" key="1">
    <citation type="submission" date="2021-02" db="EMBL/GenBank/DDBJ databases">
        <authorList>
            <person name="Nowell W R."/>
        </authorList>
    </citation>
    <scope>NUCLEOTIDE SEQUENCE</scope>
</reference>
<gene>
    <name evidence="1" type="ORF">SMN809_LOCUS80827</name>
</gene>
<evidence type="ECO:0000313" key="2">
    <source>
        <dbReference type="Proteomes" id="UP000676336"/>
    </source>
</evidence>
<protein>
    <submittedName>
        <fullName evidence="1">Uncharacterized protein</fullName>
    </submittedName>
</protein>
<name>A0A8S3JN62_9BILA</name>
<feature type="non-terminal residue" evidence="1">
    <location>
        <position position="1"/>
    </location>
</feature>
<accession>A0A8S3JN62</accession>